<name>A0A7C3WIL7_9BACT</name>
<sequence>MKGTDPGVAQTAWVQQELTLYEELIDCLEEEAQALVNARAEAILAVAARKELLVDRLLELKRLQEKVPRPAPPEKLANLQRRVAAANARNRQIAAASLEVVQEFLARFQPPDPGLYHPARPAKASQDSALIKHRV</sequence>
<dbReference type="Gene3D" id="1.20.58.300">
    <property type="entry name" value="FlgN-like"/>
    <property type="match status" value="1"/>
</dbReference>
<evidence type="ECO:0000256" key="1">
    <source>
        <dbReference type="SAM" id="Coils"/>
    </source>
</evidence>
<evidence type="ECO:0000256" key="2">
    <source>
        <dbReference type="SAM" id="MobiDB-lite"/>
    </source>
</evidence>
<comment type="caution">
    <text evidence="3">The sequence shown here is derived from an EMBL/GenBank/DDBJ whole genome shotgun (WGS) entry which is preliminary data.</text>
</comment>
<evidence type="ECO:0008006" key="4">
    <source>
        <dbReference type="Google" id="ProtNLM"/>
    </source>
</evidence>
<protein>
    <recommendedName>
        <fullName evidence="4">Flagellar protein FlgN</fullName>
    </recommendedName>
</protein>
<dbReference type="AlphaFoldDB" id="A0A7C3WIL7"/>
<gene>
    <name evidence="3" type="ORF">ENV62_08760</name>
</gene>
<dbReference type="SUPFAM" id="SSF140566">
    <property type="entry name" value="FlgN-like"/>
    <property type="match status" value="1"/>
</dbReference>
<reference evidence="3" key="1">
    <citation type="journal article" date="2020" name="mSystems">
        <title>Genome- and Community-Level Interaction Insights into Carbon Utilization and Element Cycling Functions of Hydrothermarchaeota in Hydrothermal Sediment.</title>
        <authorList>
            <person name="Zhou Z."/>
            <person name="Liu Y."/>
            <person name="Xu W."/>
            <person name="Pan J."/>
            <person name="Luo Z.H."/>
            <person name="Li M."/>
        </authorList>
    </citation>
    <scope>NUCLEOTIDE SEQUENCE [LARGE SCALE GENOMIC DNA]</scope>
    <source>
        <strain evidence="3">SpSt-776</strain>
    </source>
</reference>
<evidence type="ECO:0000313" key="3">
    <source>
        <dbReference type="EMBL" id="HGB15310.1"/>
    </source>
</evidence>
<dbReference type="GO" id="GO:0044780">
    <property type="term" value="P:bacterial-type flagellum assembly"/>
    <property type="evidence" value="ECO:0007669"/>
    <property type="project" value="InterPro"/>
</dbReference>
<keyword evidence="1" id="KW-0175">Coiled coil</keyword>
<proteinExistence type="predicted"/>
<feature type="coiled-coil region" evidence="1">
    <location>
        <begin position="18"/>
        <end position="45"/>
    </location>
</feature>
<feature type="region of interest" description="Disordered" evidence="2">
    <location>
        <begin position="112"/>
        <end position="135"/>
    </location>
</feature>
<dbReference type="EMBL" id="DTHB01000053">
    <property type="protein sequence ID" value="HGB15310.1"/>
    <property type="molecule type" value="Genomic_DNA"/>
</dbReference>
<accession>A0A7C3WIL7</accession>
<dbReference type="InterPro" id="IPR036679">
    <property type="entry name" value="FlgN-like_sf"/>
</dbReference>
<organism evidence="3">
    <name type="scientific">Desulfobacca acetoxidans</name>
    <dbReference type="NCBI Taxonomy" id="60893"/>
    <lineage>
        <taxon>Bacteria</taxon>
        <taxon>Pseudomonadati</taxon>
        <taxon>Thermodesulfobacteriota</taxon>
        <taxon>Desulfobaccia</taxon>
        <taxon>Desulfobaccales</taxon>
        <taxon>Desulfobaccaceae</taxon>
        <taxon>Desulfobacca</taxon>
    </lineage>
</organism>